<sequence length="96" mass="9948">MKVGSHRQLAVGPHPKFGNGTAVASRRAAQRGSVDRPGPPQWTRARYSAKALVGARGTLATAPTRTPLTGADTDDRTPVGAVSNGDAEADRLGCRT</sequence>
<dbReference type="EMBL" id="JACHJT010000001">
    <property type="protein sequence ID" value="MBB4931649.1"/>
    <property type="molecule type" value="Genomic_DNA"/>
</dbReference>
<dbReference type="AlphaFoldDB" id="A0A7W7W3B8"/>
<dbReference type="Proteomes" id="UP000523007">
    <property type="component" value="Unassembled WGS sequence"/>
</dbReference>
<proteinExistence type="predicted"/>
<evidence type="ECO:0000256" key="1">
    <source>
        <dbReference type="SAM" id="MobiDB-lite"/>
    </source>
</evidence>
<keyword evidence="3" id="KW-1185">Reference proteome</keyword>
<evidence type="ECO:0000313" key="2">
    <source>
        <dbReference type="EMBL" id="MBB4931649.1"/>
    </source>
</evidence>
<feature type="region of interest" description="Disordered" evidence="1">
    <location>
        <begin position="1"/>
        <end position="45"/>
    </location>
</feature>
<name>A0A7W7W3B8_9ACTN</name>
<reference evidence="2 3" key="1">
    <citation type="submission" date="2020-08" db="EMBL/GenBank/DDBJ databases">
        <title>Sequencing the genomes of 1000 actinobacteria strains.</title>
        <authorList>
            <person name="Klenk H.-P."/>
        </authorList>
    </citation>
    <scope>NUCLEOTIDE SEQUENCE [LARGE SCALE GENOMIC DNA]</scope>
    <source>
        <strain evidence="2 3">DSM 102030</strain>
    </source>
</reference>
<evidence type="ECO:0000313" key="3">
    <source>
        <dbReference type="Proteomes" id="UP000523007"/>
    </source>
</evidence>
<gene>
    <name evidence="2" type="ORF">F4561_002469</name>
</gene>
<accession>A0A7W7W3B8</accession>
<protein>
    <submittedName>
        <fullName evidence="2">Uncharacterized protein</fullName>
    </submittedName>
</protein>
<comment type="caution">
    <text evidence="2">The sequence shown here is derived from an EMBL/GenBank/DDBJ whole genome shotgun (WGS) entry which is preliminary data.</text>
</comment>
<feature type="compositionally biased region" description="Low complexity" evidence="1">
    <location>
        <begin position="58"/>
        <end position="71"/>
    </location>
</feature>
<feature type="region of interest" description="Disordered" evidence="1">
    <location>
        <begin position="58"/>
        <end position="96"/>
    </location>
</feature>
<organism evidence="2 3">
    <name type="scientific">Lipingzhangella halophila</name>
    <dbReference type="NCBI Taxonomy" id="1783352"/>
    <lineage>
        <taxon>Bacteria</taxon>
        <taxon>Bacillati</taxon>
        <taxon>Actinomycetota</taxon>
        <taxon>Actinomycetes</taxon>
        <taxon>Streptosporangiales</taxon>
        <taxon>Nocardiopsidaceae</taxon>
        <taxon>Lipingzhangella</taxon>
    </lineage>
</organism>